<dbReference type="KEGG" id="fhi:FSC454_04405"/>
<name>A0AAC9J5J7_9GAMM</name>
<sequence>MNQQNILKFITKPRISKYSSLDGYKLNILESQKYYSSLAILEVALRNAINSTFCAKLGDNWLIENNFLKIKQIQQVENAKALLESRKEHVTQDKLVAELNFGFWTSLFSKVYDKQMRISILVKIFNNLPKKEEKLVNRHILGQKLNKIRIFRNRIFHYEKITNKPEFADVDDTISEMLSYLDKELLNFLAGVSI</sequence>
<accession>A0AAC9J5J7</accession>
<proteinExistence type="predicted"/>
<dbReference type="AlphaFoldDB" id="A0AAC9J5J7"/>
<gene>
    <name evidence="1" type="ORF">FSC454_04405</name>
</gene>
<organism evidence="1 2">
    <name type="scientific">Francisella hispaniensis FSC454</name>
    <dbReference type="NCBI Taxonomy" id="1088883"/>
    <lineage>
        <taxon>Bacteria</taxon>
        <taxon>Pseudomonadati</taxon>
        <taxon>Pseudomonadota</taxon>
        <taxon>Gammaproteobacteria</taxon>
        <taxon>Thiotrichales</taxon>
        <taxon>Francisellaceae</taxon>
        <taxon>Francisella</taxon>
    </lineage>
</organism>
<evidence type="ECO:0000313" key="1">
    <source>
        <dbReference type="EMBL" id="APD50420.1"/>
    </source>
</evidence>
<protein>
    <recommendedName>
        <fullName evidence="3">CAAX protease</fullName>
    </recommendedName>
</protein>
<dbReference type="RefSeq" id="WP_066046353.1">
    <property type="nucleotide sequence ID" value="NZ_CP018093.1"/>
</dbReference>
<reference evidence="1 2" key="1">
    <citation type="submission" date="2016-11" db="EMBL/GenBank/DDBJ databases">
        <authorList>
            <person name="Hagglund E."/>
            <person name="Bystrom M."/>
            <person name="Naslund J."/>
            <person name="Stenberg P."/>
            <person name="Sjodin A."/>
        </authorList>
    </citation>
    <scope>NUCLEOTIDE SEQUENCE [LARGE SCALE GENOMIC DNA]</scope>
    <source>
        <strain evidence="1 2">CCUG 58020</strain>
    </source>
</reference>
<evidence type="ECO:0000313" key="2">
    <source>
        <dbReference type="Proteomes" id="UP000182459"/>
    </source>
</evidence>
<keyword evidence="2" id="KW-1185">Reference proteome</keyword>
<dbReference type="EMBL" id="CP018093">
    <property type="protein sequence ID" value="APD50420.1"/>
    <property type="molecule type" value="Genomic_DNA"/>
</dbReference>
<evidence type="ECO:0008006" key="3">
    <source>
        <dbReference type="Google" id="ProtNLM"/>
    </source>
</evidence>
<dbReference type="Proteomes" id="UP000182459">
    <property type="component" value="Chromosome"/>
</dbReference>